<evidence type="ECO:0008006" key="4">
    <source>
        <dbReference type="Google" id="ProtNLM"/>
    </source>
</evidence>
<dbReference type="EMBL" id="SMKU01000217">
    <property type="protein sequence ID" value="TDD76116.1"/>
    <property type="molecule type" value="Genomic_DNA"/>
</dbReference>
<dbReference type="OrthoDB" id="3509545at2"/>
<feature type="region of interest" description="Disordered" evidence="1">
    <location>
        <begin position="86"/>
        <end position="112"/>
    </location>
</feature>
<evidence type="ECO:0000313" key="3">
    <source>
        <dbReference type="Proteomes" id="UP000294513"/>
    </source>
</evidence>
<evidence type="ECO:0000313" key="2">
    <source>
        <dbReference type="EMBL" id="TDD76116.1"/>
    </source>
</evidence>
<dbReference type="InterPro" id="IPR047789">
    <property type="entry name" value="CU044_5270-like"/>
</dbReference>
<keyword evidence="3" id="KW-1185">Reference proteome</keyword>
<dbReference type="RefSeq" id="WP_131899596.1">
    <property type="nucleotide sequence ID" value="NZ_SMKU01000217.1"/>
</dbReference>
<gene>
    <name evidence="2" type="ORF">E1298_31125</name>
</gene>
<feature type="compositionally biased region" description="Basic and acidic residues" evidence="1">
    <location>
        <begin position="1"/>
        <end position="11"/>
    </location>
</feature>
<accession>A0A4R5AWK6</accession>
<feature type="region of interest" description="Disordered" evidence="1">
    <location>
        <begin position="1"/>
        <end position="22"/>
    </location>
</feature>
<evidence type="ECO:0000256" key="1">
    <source>
        <dbReference type="SAM" id="MobiDB-lite"/>
    </source>
</evidence>
<reference evidence="2 3" key="1">
    <citation type="submission" date="2019-03" db="EMBL/GenBank/DDBJ databases">
        <title>Draft genome sequences of novel Actinobacteria.</title>
        <authorList>
            <person name="Sahin N."/>
            <person name="Ay H."/>
            <person name="Saygin H."/>
        </authorList>
    </citation>
    <scope>NUCLEOTIDE SEQUENCE [LARGE SCALE GENOMIC DNA]</scope>
    <source>
        <strain evidence="2 3">H3C3</strain>
    </source>
</reference>
<dbReference type="AlphaFoldDB" id="A0A4R5AWK6"/>
<sequence>MDDLTMVREMRSSMPGMPAETEDAIQRRLRELAAADAPAPRPVARLGAYRPARLADRLGGRRVMVRAGLPAALAAVAAAGVIVAQGSGGSEPAAPPVAGSGTGTPSGGPLPEVRLASAVELGDRAAQAAERQPYKRPGPKQWVYDRTVIAAGFDMNTWWKGIDVNKRETVENWTRVDGTAHATYFGGKLRVMDYLKPPPGDSYSQVGGKPLFHLGNYDTLPTDPDALLRHIFKSRYPTQAGATSPQSVFETMSSILKDPSPPKLRAAIYRALPKIRGVVLQRGVQDAAGRRGVAFARVDEYGERASIILDPATYRYLGSREETVRARKLYKGITTKPGTVLGWSANVDQKIVNEPGRRS</sequence>
<proteinExistence type="predicted"/>
<protein>
    <recommendedName>
        <fullName evidence="4">CU044_5270 family protein</fullName>
    </recommendedName>
</protein>
<comment type="caution">
    <text evidence="2">The sequence shown here is derived from an EMBL/GenBank/DDBJ whole genome shotgun (WGS) entry which is preliminary data.</text>
</comment>
<name>A0A4R5AWK6_9ACTN</name>
<organism evidence="2 3">
    <name type="scientific">Actinomadura rubrisoli</name>
    <dbReference type="NCBI Taxonomy" id="2530368"/>
    <lineage>
        <taxon>Bacteria</taxon>
        <taxon>Bacillati</taxon>
        <taxon>Actinomycetota</taxon>
        <taxon>Actinomycetes</taxon>
        <taxon>Streptosporangiales</taxon>
        <taxon>Thermomonosporaceae</taxon>
        <taxon>Actinomadura</taxon>
    </lineage>
</organism>
<dbReference type="Proteomes" id="UP000294513">
    <property type="component" value="Unassembled WGS sequence"/>
</dbReference>
<dbReference type="NCBIfam" id="NF038083">
    <property type="entry name" value="CU044_5270_fam"/>
    <property type="match status" value="1"/>
</dbReference>